<keyword evidence="2" id="KW-0732">Signal</keyword>
<feature type="compositionally biased region" description="Polar residues" evidence="1">
    <location>
        <begin position="258"/>
        <end position="272"/>
    </location>
</feature>
<dbReference type="Proteomes" id="UP001307889">
    <property type="component" value="Chromosome 3"/>
</dbReference>
<accession>A0ABN7AIL2</accession>
<evidence type="ECO:0000313" key="3">
    <source>
        <dbReference type="EMBL" id="BES92096.1"/>
    </source>
</evidence>
<evidence type="ECO:0000256" key="2">
    <source>
        <dbReference type="SAM" id="SignalP"/>
    </source>
</evidence>
<feature type="signal peptide" evidence="2">
    <location>
        <begin position="1"/>
        <end position="17"/>
    </location>
</feature>
<sequence>MAPFFGVVLLLWQVSESFSFLGGPGAPQKHVNFIPSSDVVLGANCTNFRKQMTEVVPKYCADFIRPNDDVKGIVWVQAADEAQKQGVGFDDTPHALFCFGLYDAHAELCSKNQTFFRNITLSPSKYPEFTAPKFCNTTNTAFKNYRIGLTMADKIGDSGSIIRNAWATALRDKLSNWTFCEHYCVFGVNLRAECVKIAGALLLKDKASAASSSLLQHPAAAASNSVLQHPAAAAGVPLHEVQQMAPSPPNPEPVYGRKSSSTPLGPSDSQQKPIVVDTGAKAVVKSDIVESVAQPGLESPVQNQDSIAVQPPRQAASTDDENKPVQETNKQVDNAPVEAPRFGEGPEIGGEPEQGELQPLDDQNQQEGNDEQPDGLETEQAKQPKGVIPVDQGLSDNTDTLVLKDKNDDDSNLMTNFLLMFGGALLLCIAFCNKKKLLALALEGRRTHRRGDRHHTASYSKLHSNLEEAIVSGPTSPSTTHVLY</sequence>
<feature type="region of interest" description="Disordered" evidence="1">
    <location>
        <begin position="294"/>
        <end position="397"/>
    </location>
</feature>
<evidence type="ECO:0000256" key="1">
    <source>
        <dbReference type="SAM" id="MobiDB-lite"/>
    </source>
</evidence>
<protein>
    <submittedName>
        <fullName evidence="3">Trans-golgi network protein 2</fullName>
    </submittedName>
</protein>
<dbReference type="EMBL" id="AP028911">
    <property type="protein sequence ID" value="BES92096.1"/>
    <property type="molecule type" value="Genomic_DNA"/>
</dbReference>
<feature type="compositionally biased region" description="Low complexity" evidence="1">
    <location>
        <begin position="343"/>
        <end position="367"/>
    </location>
</feature>
<proteinExistence type="predicted"/>
<feature type="chain" id="PRO_5046178419" evidence="2">
    <location>
        <begin position="18"/>
        <end position="484"/>
    </location>
</feature>
<keyword evidence="4" id="KW-1185">Reference proteome</keyword>
<feature type="compositionally biased region" description="Acidic residues" evidence="1">
    <location>
        <begin position="368"/>
        <end position="377"/>
    </location>
</feature>
<name>A0ABN7AIL2_9HEMI</name>
<evidence type="ECO:0000313" key="4">
    <source>
        <dbReference type="Proteomes" id="UP001307889"/>
    </source>
</evidence>
<organism evidence="3 4">
    <name type="scientific">Nesidiocoris tenuis</name>
    <dbReference type="NCBI Taxonomy" id="355587"/>
    <lineage>
        <taxon>Eukaryota</taxon>
        <taxon>Metazoa</taxon>
        <taxon>Ecdysozoa</taxon>
        <taxon>Arthropoda</taxon>
        <taxon>Hexapoda</taxon>
        <taxon>Insecta</taxon>
        <taxon>Pterygota</taxon>
        <taxon>Neoptera</taxon>
        <taxon>Paraneoptera</taxon>
        <taxon>Hemiptera</taxon>
        <taxon>Heteroptera</taxon>
        <taxon>Panheteroptera</taxon>
        <taxon>Cimicomorpha</taxon>
        <taxon>Miridae</taxon>
        <taxon>Dicyphina</taxon>
        <taxon>Nesidiocoris</taxon>
    </lineage>
</organism>
<gene>
    <name evidence="3" type="ORF">NTJ_04904</name>
</gene>
<feature type="region of interest" description="Disordered" evidence="1">
    <location>
        <begin position="242"/>
        <end position="272"/>
    </location>
</feature>
<reference evidence="3 4" key="1">
    <citation type="submission" date="2023-09" db="EMBL/GenBank/DDBJ databases">
        <title>Nesidiocoris tenuis whole genome shotgun sequence.</title>
        <authorList>
            <person name="Shibata T."/>
            <person name="Shimoda M."/>
            <person name="Kobayashi T."/>
            <person name="Uehara T."/>
        </authorList>
    </citation>
    <scope>NUCLEOTIDE SEQUENCE [LARGE SCALE GENOMIC DNA]</scope>
    <source>
        <strain evidence="3 4">Japan</strain>
    </source>
</reference>